<dbReference type="EMBL" id="CAJVPZ010039152">
    <property type="protein sequence ID" value="CAG8756898.1"/>
    <property type="molecule type" value="Genomic_DNA"/>
</dbReference>
<evidence type="ECO:0000313" key="2">
    <source>
        <dbReference type="Proteomes" id="UP000789396"/>
    </source>
</evidence>
<accession>A0A9N9J0M8</accession>
<comment type="caution">
    <text evidence="1">The sequence shown here is derived from an EMBL/GenBank/DDBJ whole genome shotgun (WGS) entry which is preliminary data.</text>
</comment>
<dbReference type="OrthoDB" id="494673at2759"/>
<protein>
    <submittedName>
        <fullName evidence="1">18170_t:CDS:1</fullName>
    </submittedName>
</protein>
<keyword evidence="2" id="KW-1185">Reference proteome</keyword>
<name>A0A9N9J0M8_9GLOM</name>
<dbReference type="Proteomes" id="UP000789396">
    <property type="component" value="Unassembled WGS sequence"/>
</dbReference>
<proteinExistence type="predicted"/>
<reference evidence="1" key="1">
    <citation type="submission" date="2021-06" db="EMBL/GenBank/DDBJ databases">
        <authorList>
            <person name="Kallberg Y."/>
            <person name="Tangrot J."/>
            <person name="Rosling A."/>
        </authorList>
    </citation>
    <scope>NUCLEOTIDE SEQUENCE</scope>
    <source>
        <strain evidence="1">IN212</strain>
    </source>
</reference>
<evidence type="ECO:0000313" key="1">
    <source>
        <dbReference type="EMBL" id="CAG8756898.1"/>
    </source>
</evidence>
<sequence>PSTAPGANKAESETYRSSGIVIVIIIEYTNVRLKLDQISYKYLPQVIDGNEYKAVENLYNITDGSLTTIDRHG</sequence>
<gene>
    <name evidence="1" type="ORF">RFULGI_LOCUS14015</name>
</gene>
<feature type="non-terminal residue" evidence="1">
    <location>
        <position position="73"/>
    </location>
</feature>
<organism evidence="1 2">
    <name type="scientific">Racocetra fulgida</name>
    <dbReference type="NCBI Taxonomy" id="60492"/>
    <lineage>
        <taxon>Eukaryota</taxon>
        <taxon>Fungi</taxon>
        <taxon>Fungi incertae sedis</taxon>
        <taxon>Mucoromycota</taxon>
        <taxon>Glomeromycotina</taxon>
        <taxon>Glomeromycetes</taxon>
        <taxon>Diversisporales</taxon>
        <taxon>Gigasporaceae</taxon>
        <taxon>Racocetra</taxon>
    </lineage>
</organism>
<dbReference type="AlphaFoldDB" id="A0A9N9J0M8"/>